<protein>
    <submittedName>
        <fullName evidence="1">Uncharacterized protein</fullName>
    </submittedName>
</protein>
<accession>A0A1F6NVE9</accession>
<dbReference type="Proteomes" id="UP000177907">
    <property type="component" value="Unassembled WGS sequence"/>
</dbReference>
<dbReference type="Pfam" id="PF13384">
    <property type="entry name" value="HTH_23"/>
    <property type="match status" value="1"/>
</dbReference>
<evidence type="ECO:0000313" key="2">
    <source>
        <dbReference type="Proteomes" id="UP000177907"/>
    </source>
</evidence>
<dbReference type="AlphaFoldDB" id="A0A1F6NVE9"/>
<dbReference type="SUPFAM" id="SSF46689">
    <property type="entry name" value="Homeodomain-like"/>
    <property type="match status" value="1"/>
</dbReference>
<dbReference type="EMBL" id="MFQZ01000009">
    <property type="protein sequence ID" value="OGH87838.1"/>
    <property type="molecule type" value="Genomic_DNA"/>
</dbReference>
<gene>
    <name evidence="1" type="ORF">A3J93_05410</name>
</gene>
<dbReference type="Gene3D" id="1.10.10.60">
    <property type="entry name" value="Homeodomain-like"/>
    <property type="match status" value="1"/>
</dbReference>
<dbReference type="STRING" id="1798704.A3J93_05410"/>
<proteinExistence type="predicted"/>
<name>A0A1F6NVE9_9BACT</name>
<reference evidence="1 2" key="1">
    <citation type="journal article" date="2016" name="Nat. Commun.">
        <title>Thousands of microbial genomes shed light on interconnected biogeochemical processes in an aquifer system.</title>
        <authorList>
            <person name="Anantharaman K."/>
            <person name="Brown C.T."/>
            <person name="Hug L.A."/>
            <person name="Sharon I."/>
            <person name="Castelle C.J."/>
            <person name="Probst A.J."/>
            <person name="Thomas B.C."/>
            <person name="Singh A."/>
            <person name="Wilkins M.J."/>
            <person name="Karaoz U."/>
            <person name="Brodie E.L."/>
            <person name="Williams K.H."/>
            <person name="Hubbard S.S."/>
            <person name="Banfield J.F."/>
        </authorList>
    </citation>
    <scope>NUCLEOTIDE SEQUENCE [LARGE SCALE GENOMIC DNA]</scope>
</reference>
<comment type="caution">
    <text evidence="1">The sequence shown here is derived from an EMBL/GenBank/DDBJ whole genome shotgun (WGS) entry which is preliminary data.</text>
</comment>
<sequence>MSKDELKSKALQLRRKGLSYNQISKKLGVSKSTVSLWLAKVGWSVKMIDVLAKQNKTRSRAQLRSYAKIRKVKMEAMREVAREEARQSFFSLSKNILFLVGLTIYWGEGDKRMANGLVRISNIDPAMVKKFIEFLRKVCEVPQERIKIWLLLYKDLNEIKCKRYWTTKLNLRPSQFVKSQCIVGRHKTRRVSYGVCNLYVSNRLLKEKILTWIELLGRM</sequence>
<evidence type="ECO:0000313" key="1">
    <source>
        <dbReference type="EMBL" id="OGH87838.1"/>
    </source>
</evidence>
<dbReference type="InterPro" id="IPR009057">
    <property type="entry name" value="Homeodomain-like_sf"/>
</dbReference>
<organism evidence="1 2">
    <name type="scientific">Candidatus Magasanikbacteria bacterium RIFOXYC2_FULL_42_28</name>
    <dbReference type="NCBI Taxonomy" id="1798704"/>
    <lineage>
        <taxon>Bacteria</taxon>
        <taxon>Candidatus Magasanikiibacteriota</taxon>
    </lineage>
</organism>